<keyword evidence="2" id="KW-0812">Transmembrane</keyword>
<comment type="caution">
    <text evidence="3">The sequence shown here is derived from an EMBL/GenBank/DDBJ whole genome shotgun (WGS) entry which is preliminary data.</text>
</comment>
<evidence type="ECO:0000256" key="1">
    <source>
        <dbReference type="SAM" id="MobiDB-lite"/>
    </source>
</evidence>
<accession>A0ABV3DML0</accession>
<feature type="compositionally biased region" description="Polar residues" evidence="1">
    <location>
        <begin position="109"/>
        <end position="129"/>
    </location>
</feature>
<dbReference type="RefSeq" id="WP_358358206.1">
    <property type="nucleotide sequence ID" value="NZ_JBEZFP010000077.1"/>
</dbReference>
<feature type="region of interest" description="Disordered" evidence="1">
    <location>
        <begin position="1"/>
        <end position="69"/>
    </location>
</feature>
<feature type="compositionally biased region" description="Gly residues" evidence="1">
    <location>
        <begin position="41"/>
        <end position="50"/>
    </location>
</feature>
<keyword evidence="4" id="KW-1185">Reference proteome</keyword>
<evidence type="ECO:0000256" key="2">
    <source>
        <dbReference type="SAM" id="Phobius"/>
    </source>
</evidence>
<dbReference type="EMBL" id="JBEZFP010000077">
    <property type="protein sequence ID" value="MEU8136995.1"/>
    <property type="molecule type" value="Genomic_DNA"/>
</dbReference>
<feature type="transmembrane region" description="Helical" evidence="2">
    <location>
        <begin position="74"/>
        <end position="95"/>
    </location>
</feature>
<keyword evidence="2" id="KW-1133">Transmembrane helix</keyword>
<keyword evidence="2" id="KW-0472">Membrane</keyword>
<sequence length="272" mass="27368">MSIPQGGGYPPGPPPGVPGPPGGGWNYPGPPPPPGGPVPPGGLGGSGGPPGGWPPHGYPQGPPPPPGRGNRTGIIIGVIALVVLVIGGVVAGVLLTQDDDKGKKADPTLSPTSETTSKQPTSRPPTSDEPTGPTTRPVTTPPTRPPSSSSAPRGSVLANLKVDDCINSVAGNSIVVDPILPVPCSSANSHWKVISIFPSADPTACDKLPPEDGYVGQIKEFSSAGRMACLGFTRNTTLDDLKNLAGSAVANLTEADFAALVQSYKDKGVVIE</sequence>
<protein>
    <submittedName>
        <fullName evidence="3">Uncharacterized protein</fullName>
    </submittedName>
</protein>
<evidence type="ECO:0000313" key="3">
    <source>
        <dbReference type="EMBL" id="MEU8136995.1"/>
    </source>
</evidence>
<dbReference type="Proteomes" id="UP001551482">
    <property type="component" value="Unassembled WGS sequence"/>
</dbReference>
<evidence type="ECO:0000313" key="4">
    <source>
        <dbReference type="Proteomes" id="UP001551482"/>
    </source>
</evidence>
<organism evidence="3 4">
    <name type="scientific">Streptodolium elevatio</name>
    <dbReference type="NCBI Taxonomy" id="3157996"/>
    <lineage>
        <taxon>Bacteria</taxon>
        <taxon>Bacillati</taxon>
        <taxon>Actinomycetota</taxon>
        <taxon>Actinomycetes</taxon>
        <taxon>Kitasatosporales</taxon>
        <taxon>Streptomycetaceae</taxon>
        <taxon>Streptodolium</taxon>
    </lineage>
</organism>
<feature type="compositionally biased region" description="Pro residues" evidence="1">
    <location>
        <begin position="28"/>
        <end position="40"/>
    </location>
</feature>
<reference evidence="3 4" key="1">
    <citation type="submission" date="2024-06" db="EMBL/GenBank/DDBJ databases">
        <title>The Natural Products Discovery Center: Release of the First 8490 Sequenced Strains for Exploring Actinobacteria Biosynthetic Diversity.</title>
        <authorList>
            <person name="Kalkreuter E."/>
            <person name="Kautsar S.A."/>
            <person name="Yang D."/>
            <person name="Bader C.D."/>
            <person name="Teijaro C.N."/>
            <person name="Fluegel L."/>
            <person name="Davis C.M."/>
            <person name="Simpson J.R."/>
            <person name="Lauterbach L."/>
            <person name="Steele A.D."/>
            <person name="Gui C."/>
            <person name="Meng S."/>
            <person name="Li G."/>
            <person name="Viehrig K."/>
            <person name="Ye F."/>
            <person name="Su P."/>
            <person name="Kiefer A.F."/>
            <person name="Nichols A."/>
            <person name="Cepeda A.J."/>
            <person name="Yan W."/>
            <person name="Fan B."/>
            <person name="Jiang Y."/>
            <person name="Adhikari A."/>
            <person name="Zheng C.-J."/>
            <person name="Schuster L."/>
            <person name="Cowan T.M."/>
            <person name="Smanski M.J."/>
            <person name="Chevrette M.G."/>
            <person name="De Carvalho L.P.S."/>
            <person name="Shen B."/>
        </authorList>
    </citation>
    <scope>NUCLEOTIDE SEQUENCE [LARGE SCALE GENOMIC DNA]</scope>
    <source>
        <strain evidence="3 4">NPDC048946</strain>
    </source>
</reference>
<feature type="region of interest" description="Disordered" evidence="1">
    <location>
        <begin position="99"/>
        <end position="154"/>
    </location>
</feature>
<feature type="compositionally biased region" description="Pro residues" evidence="1">
    <location>
        <begin position="51"/>
        <end position="67"/>
    </location>
</feature>
<name>A0ABV3DML0_9ACTN</name>
<proteinExistence type="predicted"/>
<gene>
    <name evidence="3" type="ORF">AB0C36_26210</name>
</gene>
<feature type="compositionally biased region" description="Pro residues" evidence="1">
    <location>
        <begin position="10"/>
        <end position="21"/>
    </location>
</feature>